<gene>
    <name evidence="2" type="ORF">SAMN04488539_1886</name>
</gene>
<feature type="region of interest" description="Disordered" evidence="1">
    <location>
        <begin position="416"/>
        <end position="435"/>
    </location>
</feature>
<reference evidence="2 3" key="1">
    <citation type="submission" date="2016-10" db="EMBL/GenBank/DDBJ databases">
        <authorList>
            <person name="de Groot N.N."/>
        </authorList>
    </citation>
    <scope>NUCLEOTIDE SEQUENCE [LARGE SCALE GENOMIC DNA]</scope>
    <source>
        <strain evidence="2 3">DSM 45434</strain>
    </source>
</reference>
<evidence type="ECO:0000313" key="3">
    <source>
        <dbReference type="Proteomes" id="UP000182237"/>
    </source>
</evidence>
<dbReference type="Gene3D" id="3.50.50.60">
    <property type="entry name" value="FAD/NAD(P)-binding domain"/>
    <property type="match status" value="1"/>
</dbReference>
<dbReference type="EMBL" id="LT629765">
    <property type="protein sequence ID" value="SDS54515.1"/>
    <property type="molecule type" value="Genomic_DNA"/>
</dbReference>
<organism evidence="2 3">
    <name type="scientific">Corynebacterium timonense</name>
    <dbReference type="NCBI Taxonomy" id="441500"/>
    <lineage>
        <taxon>Bacteria</taxon>
        <taxon>Bacillati</taxon>
        <taxon>Actinomycetota</taxon>
        <taxon>Actinomycetes</taxon>
        <taxon>Mycobacteriales</taxon>
        <taxon>Corynebacteriaceae</taxon>
        <taxon>Corynebacterium</taxon>
    </lineage>
</organism>
<dbReference type="InterPro" id="IPR036188">
    <property type="entry name" value="FAD/NAD-bd_sf"/>
</dbReference>
<dbReference type="PANTHER" id="PTHR10668:SF105">
    <property type="entry name" value="DEHYDROGENASE-RELATED"/>
    <property type="match status" value="1"/>
</dbReference>
<dbReference type="eggNOG" id="COG1233">
    <property type="taxonomic scope" value="Bacteria"/>
</dbReference>
<dbReference type="PRINTS" id="PR00411">
    <property type="entry name" value="PNDRDTASEI"/>
</dbReference>
<keyword evidence="3" id="KW-1185">Reference proteome</keyword>
<dbReference type="RefSeq" id="WP_019193875.1">
    <property type="nucleotide sequence ID" value="NZ_LT629765.1"/>
</dbReference>
<dbReference type="Proteomes" id="UP000182237">
    <property type="component" value="Chromosome I"/>
</dbReference>
<dbReference type="Pfam" id="PF13450">
    <property type="entry name" value="NAD_binding_8"/>
    <property type="match status" value="1"/>
</dbReference>
<dbReference type="AlphaFoldDB" id="A0A1H1T2M3"/>
<evidence type="ECO:0000313" key="2">
    <source>
        <dbReference type="EMBL" id="SDS54515.1"/>
    </source>
</evidence>
<dbReference type="OrthoDB" id="833207at2"/>
<evidence type="ECO:0000256" key="1">
    <source>
        <dbReference type="SAM" id="MobiDB-lite"/>
    </source>
</evidence>
<protein>
    <submittedName>
        <fullName evidence="2">Phytoene dehydrogenase-related protein</fullName>
    </submittedName>
</protein>
<name>A0A1H1T2M3_9CORY</name>
<dbReference type="STRING" id="1203190.GCA_000312345_01036"/>
<dbReference type="SUPFAM" id="SSF51905">
    <property type="entry name" value="FAD/NAD(P)-binding domain"/>
    <property type="match status" value="1"/>
</dbReference>
<sequence length="435" mass="46092">MPEAVVVGAGPNGLAAAVELAEAGWAVRVVERRATIGGHCRTASLFPGTRSDLGAAAFPFGVATLDGDWLHAPRPVAHPLEKSTALLDALGPDQNTWNRLHGPIARHIDDHLDNILGPTLWRWPPHPLAMARFGLRAAPPATTLGAALFRTEEARALLVGNAVHSLRPPDGVLTAAFGVLFGALAMSKGWPVSAGGAQGVVEKLARRAEAAGAVIETGVEVREMPRADAVVLTMAPWDAARLGATVRPWRQGPGVFKVDWLLSGPVPWRDPRVGEAGTVHVGGTVAEIAHAERQVARGRMPNRPFVMVCQQYAADPSRGPVLWTYAHVPRGFSGDATGHIARQIERFAPGFRDTVVRPHVTGYIPDIAAGEMNLRQLVLRHPRRVGPTVWLASGANAPGAGVHGAAGVWAAREIIRSRRPGRPSRGRAGEGPGRA</sequence>
<dbReference type="PANTHER" id="PTHR10668">
    <property type="entry name" value="PHYTOENE DEHYDROGENASE"/>
    <property type="match status" value="1"/>
</dbReference>
<accession>A0A1H1T2M3</accession>
<proteinExistence type="predicted"/>